<protein>
    <submittedName>
        <fullName evidence="1">Uncharacterized protein</fullName>
    </submittedName>
</protein>
<sequence length="91" mass="10040">LLNSLMGLTEHAKKQAEAAIVGGVQRRSPFVEAVGWARMGHAVQLLDDYDPSLAIQCYETSLKLMSDLKMSRGKSEAYMGLCLLYGKQGEY</sequence>
<feature type="non-terminal residue" evidence="1">
    <location>
        <position position="91"/>
    </location>
</feature>
<dbReference type="Proteomes" id="UP001287282">
    <property type="component" value="Unassembled WGS sequence"/>
</dbReference>
<dbReference type="EMBL" id="JAWJBA010000297">
    <property type="protein sequence ID" value="MDV2687090.1"/>
    <property type="molecule type" value="Genomic_DNA"/>
</dbReference>
<evidence type="ECO:0000313" key="2">
    <source>
        <dbReference type="Proteomes" id="UP001287282"/>
    </source>
</evidence>
<accession>A0ABU3XGR9</accession>
<comment type="caution">
    <text evidence="1">The sequence shown here is derived from an EMBL/GenBank/DDBJ whole genome shotgun (WGS) entry which is preliminary data.</text>
</comment>
<evidence type="ECO:0000313" key="1">
    <source>
        <dbReference type="EMBL" id="MDV2687090.1"/>
    </source>
</evidence>
<gene>
    <name evidence="1" type="ORF">RYX56_22330</name>
</gene>
<dbReference type="Gene3D" id="1.25.40.10">
    <property type="entry name" value="Tetratricopeptide repeat domain"/>
    <property type="match status" value="1"/>
</dbReference>
<dbReference type="RefSeq" id="WP_317124118.1">
    <property type="nucleotide sequence ID" value="NZ_JAWJBA010000297.1"/>
</dbReference>
<dbReference type="InterPro" id="IPR011990">
    <property type="entry name" value="TPR-like_helical_dom_sf"/>
</dbReference>
<name>A0ABU3XGR9_9BACI</name>
<keyword evidence="2" id="KW-1185">Reference proteome</keyword>
<dbReference type="SUPFAM" id="SSF48452">
    <property type="entry name" value="TPR-like"/>
    <property type="match status" value="1"/>
</dbReference>
<reference evidence="1 2" key="1">
    <citation type="submission" date="2023-10" db="EMBL/GenBank/DDBJ databases">
        <title>Screening of Alkalihalobacillus lindianensis BZ-TG-R113 and Its Alleviation of Salt Stress on Rapeseed Growth.</title>
        <authorList>
            <person name="Zhao B."/>
            <person name="Guo T."/>
        </authorList>
    </citation>
    <scope>NUCLEOTIDE SEQUENCE [LARGE SCALE GENOMIC DNA]</scope>
    <source>
        <strain evidence="1 2">BZ-TG-R113</strain>
    </source>
</reference>
<feature type="non-terminal residue" evidence="1">
    <location>
        <position position="1"/>
    </location>
</feature>
<proteinExistence type="predicted"/>
<organism evidence="1 2">
    <name type="scientific">Alkalihalophilus lindianensis</name>
    <dbReference type="NCBI Taxonomy" id="1630542"/>
    <lineage>
        <taxon>Bacteria</taxon>
        <taxon>Bacillati</taxon>
        <taxon>Bacillota</taxon>
        <taxon>Bacilli</taxon>
        <taxon>Bacillales</taxon>
        <taxon>Bacillaceae</taxon>
        <taxon>Alkalihalophilus</taxon>
    </lineage>
</organism>